<feature type="transmembrane region" description="Helical" evidence="6">
    <location>
        <begin position="469"/>
        <end position="488"/>
    </location>
</feature>
<dbReference type="Pfam" id="PF00520">
    <property type="entry name" value="Ion_trans"/>
    <property type="match status" value="1"/>
</dbReference>
<feature type="transmembrane region" description="Helical" evidence="6">
    <location>
        <begin position="446"/>
        <end position="463"/>
    </location>
</feature>
<feature type="transmembrane region" description="Helical" evidence="6">
    <location>
        <begin position="118"/>
        <end position="143"/>
    </location>
</feature>
<dbReference type="InterPro" id="IPR005821">
    <property type="entry name" value="Ion_trans_dom"/>
</dbReference>
<keyword evidence="9" id="KW-1185">Reference proteome</keyword>
<evidence type="ECO:0000259" key="7">
    <source>
        <dbReference type="PROSITE" id="PS50801"/>
    </source>
</evidence>
<organism evidence="8 9">
    <name type="scientific">Durusdinium trenchii</name>
    <dbReference type="NCBI Taxonomy" id="1381693"/>
    <lineage>
        <taxon>Eukaryota</taxon>
        <taxon>Sar</taxon>
        <taxon>Alveolata</taxon>
        <taxon>Dinophyceae</taxon>
        <taxon>Suessiales</taxon>
        <taxon>Symbiodiniaceae</taxon>
        <taxon>Durusdinium</taxon>
    </lineage>
</organism>
<feature type="transmembrane region" description="Helical" evidence="6">
    <location>
        <begin position="1337"/>
        <end position="1360"/>
    </location>
</feature>
<feature type="transmembrane region" description="Helical" evidence="6">
    <location>
        <begin position="1427"/>
        <end position="1448"/>
    </location>
</feature>
<sequence length="1458" mass="164651">MAMPHPDANTKDDAAKRTESGITVTVHGEDTKNLERSLDQLSHHPNAPGLMRLVSPLSLMEPVGANIQNDHDHGPEKRSFPAAVASAVINHMLMFGMCCAYGMIIFSEEKHSDHRALGVKMCLVAAFVAGGLMSICSGIPVAIGGTDLNPAVFYGDFVIAIATELSKQLQLDGYDYADWEGSSGRRLAKVDKTKYFCKGGHLAQFANECATYHEELRATTIFAVAFSTLLLAILWTVLGKLKLTRYVSYMPYSISEAFLACVGYKVFYYALKFCDMQPQQFMPAALIGIALYFVKALHLGNPTIMMPLGLLVPLGVFWGIVFGMGDTPTTMRDQGWLFPIVGNEPFWWVWTDSLGKYGSINFSAWVTTLPNLVVMIIVSTMDCVLKIHATPSKLPLRVDSDKECLKFGSFNYILACCGGATGYMQLKFNVISYGVMRNAHDRRASMIYAMLCAACYFSTVEHFNYLPKFFLSALLFFAGAGFVTDNLWGSRKFLHVSEWLEIVIIVIVFIIAGQSMIFAVLTGVLLSGVAFIAKYARVPAITGRPRKGDEVTTRDRPVGEVGHQSFMHIASEWVMIVNLKGYVFFSSCVSIVQRIESHFNREDRHDVPSYRRLKFLVFDAKSLDGMDASGAMSMLKLTRKAQQRGIRVCWAGVSDELAEEMQVRQIMKEQDRFQDLHSAMTHLEKRILQYKAQQQREWMHLHPAFRRDKKLMDQRVDFEPFREVFLSDGARMGCPWRYCSRLSIKSFKTMLCVPGDLHRPLYLIHTGAIAILDAVPEEGKEWQTPRFVLRQGWFVNANSLVGQPSNGYAVAVEDGEVLFWTEEQWWKMANEHPLMMMELSKAVMRQQGSHHLQRDPEARISEQIAISPDVGEEAKVTNPILPILEEDSEEEEAFDSQDDEDGVPLENHMLTKVASAKEIRRTKDVLCTPIVLGDAFNRETLTKLPQLQTRILEMHFARALGELGFFRKDPSDEGILPQLPRILLDDLRVAFFTFAQRPDDDPKAVPILPKRRVIDALLYVGIFHVLAEDVNLTDLSLDEFLELGRESHLARLRKPQLEQIEELCKTHEHEVNGQIMLLVTDVSRMLEKLLGIEMDFAINDAVTHAWGQETWPDTHVTHEQFAGIVSWYVKRRERDWNVLEGIFDLLGCEKLTGDLTPQLLQECRTRHSDECLEDETAVEEMLWAADWIRRGEGGGKALDTCSLFTVFLTNLQRGKGVLPPKCVLSEEGVRPNRAWKRHEYRGQKSRAASFYIRESFSRRLLVEDDAPKAAISQSTFGGGAPKWAECVVDHFERPETSPSARCVVYSMLCVVVLSVLAVVLEPMISGGNKEEYSPEEYAFWLSLDIFFAVVFTLELLLRLIANMAAQPKAKCWAFFAFFSDPMNVLDFIAVTEIYLDHVFQLPVLRTLLLERFARLGRVLKLCKLRTYGCPFVAPLTATLVVIMGTYMLEGANLNLFGR</sequence>
<dbReference type="Gene3D" id="3.30.750.24">
    <property type="entry name" value="STAS domain"/>
    <property type="match status" value="1"/>
</dbReference>
<dbReference type="Proteomes" id="UP001642484">
    <property type="component" value="Unassembled WGS sequence"/>
</dbReference>
<dbReference type="PROSITE" id="PS50801">
    <property type="entry name" value="STAS"/>
    <property type="match status" value="1"/>
</dbReference>
<dbReference type="SUPFAM" id="SSF81324">
    <property type="entry name" value="Voltage-gated potassium channels"/>
    <property type="match status" value="1"/>
</dbReference>
<dbReference type="Gene3D" id="2.60.120.10">
    <property type="entry name" value="Jelly Rolls"/>
    <property type="match status" value="1"/>
</dbReference>
<feature type="transmembrane region" description="Helical" evidence="6">
    <location>
        <begin position="82"/>
        <end position="106"/>
    </location>
</feature>
<feature type="transmembrane region" description="Helical" evidence="6">
    <location>
        <begin position="362"/>
        <end position="385"/>
    </location>
</feature>
<dbReference type="InterPro" id="IPR018490">
    <property type="entry name" value="cNMP-bd_dom_sf"/>
</dbReference>
<feature type="domain" description="STAS" evidence="7">
    <location>
        <begin position="574"/>
        <end position="683"/>
    </location>
</feature>
<dbReference type="PANTHER" id="PTHR43310">
    <property type="entry name" value="SULFATE TRANSPORTER YBAR-RELATED"/>
    <property type="match status" value="1"/>
</dbReference>
<feature type="transmembrane region" description="Helical" evidence="6">
    <location>
        <begin position="220"/>
        <end position="238"/>
    </location>
</feature>
<dbReference type="Pfam" id="PF01740">
    <property type="entry name" value="STAS"/>
    <property type="match status" value="1"/>
</dbReference>
<evidence type="ECO:0000256" key="1">
    <source>
        <dbReference type="ARBA" id="ARBA00004141"/>
    </source>
</evidence>
<evidence type="ECO:0000256" key="5">
    <source>
        <dbReference type="SAM" id="MobiDB-lite"/>
    </source>
</evidence>
<feature type="transmembrane region" description="Helical" evidence="6">
    <location>
        <begin position="304"/>
        <end position="324"/>
    </location>
</feature>
<feature type="region of interest" description="Disordered" evidence="5">
    <location>
        <begin position="1"/>
        <end position="31"/>
    </location>
</feature>
<evidence type="ECO:0000313" key="8">
    <source>
        <dbReference type="EMBL" id="CAK9046045.1"/>
    </source>
</evidence>
<protein>
    <recommendedName>
        <fullName evidence="7">STAS domain-containing protein</fullName>
    </recommendedName>
</protein>
<proteinExistence type="predicted"/>
<dbReference type="EMBL" id="CAXAMN010015557">
    <property type="protein sequence ID" value="CAK9046045.1"/>
    <property type="molecule type" value="Genomic_DNA"/>
</dbReference>
<feature type="transmembrane region" description="Helical" evidence="6">
    <location>
        <begin position="1302"/>
        <end position="1325"/>
    </location>
</feature>
<gene>
    <name evidence="8" type="ORF">CCMP2556_LOCUS23964</name>
</gene>
<dbReference type="PRINTS" id="PR00169">
    <property type="entry name" value="KCHANNEL"/>
</dbReference>
<comment type="subcellular location">
    <subcellularLocation>
        <location evidence="1">Membrane</location>
        <topology evidence="1">Multi-pass membrane protein</topology>
    </subcellularLocation>
</comment>
<dbReference type="InterPro" id="IPR014710">
    <property type="entry name" value="RmlC-like_jellyroll"/>
</dbReference>
<evidence type="ECO:0000256" key="4">
    <source>
        <dbReference type="ARBA" id="ARBA00023136"/>
    </source>
</evidence>
<evidence type="ECO:0000256" key="2">
    <source>
        <dbReference type="ARBA" id="ARBA00022692"/>
    </source>
</evidence>
<comment type="caution">
    <text evidence="8">The sequence shown here is derived from an EMBL/GenBank/DDBJ whole genome shotgun (WGS) entry which is preliminary data.</text>
</comment>
<name>A0ABP0M3J1_9DINO</name>
<feature type="transmembrane region" description="Helical" evidence="6">
    <location>
        <begin position="250"/>
        <end position="269"/>
    </location>
</feature>
<dbReference type="CDD" id="cd07042">
    <property type="entry name" value="STAS_SulP_like_sulfate_transporter"/>
    <property type="match status" value="1"/>
</dbReference>
<dbReference type="SUPFAM" id="SSF52091">
    <property type="entry name" value="SpoIIaa-like"/>
    <property type="match status" value="1"/>
</dbReference>
<dbReference type="InterPro" id="IPR027359">
    <property type="entry name" value="Volt_channel_dom_sf"/>
</dbReference>
<keyword evidence="3 6" id="KW-1133">Transmembrane helix</keyword>
<dbReference type="InterPro" id="IPR036513">
    <property type="entry name" value="STAS_dom_sf"/>
</dbReference>
<feature type="transmembrane region" description="Helical" evidence="6">
    <location>
        <begin position="500"/>
        <end position="533"/>
    </location>
</feature>
<evidence type="ECO:0000256" key="3">
    <source>
        <dbReference type="ARBA" id="ARBA00022989"/>
    </source>
</evidence>
<dbReference type="PANTHER" id="PTHR43310:SF2">
    <property type="entry name" value="SLC26A_SULP TRANSPORTER DOMAIN-CONTAINING PROTEIN"/>
    <property type="match status" value="1"/>
</dbReference>
<dbReference type="InterPro" id="IPR052706">
    <property type="entry name" value="Membrane-Transporter-like"/>
</dbReference>
<dbReference type="InterPro" id="IPR002645">
    <property type="entry name" value="STAS_dom"/>
</dbReference>
<feature type="transmembrane region" description="Helical" evidence="6">
    <location>
        <begin position="281"/>
        <end position="297"/>
    </location>
</feature>
<accession>A0ABP0M3J1</accession>
<dbReference type="Gene3D" id="1.20.120.350">
    <property type="entry name" value="Voltage-gated potassium channels. Chain C"/>
    <property type="match status" value="1"/>
</dbReference>
<dbReference type="SUPFAM" id="SSF51206">
    <property type="entry name" value="cAMP-binding domain-like"/>
    <property type="match status" value="1"/>
</dbReference>
<evidence type="ECO:0000313" key="9">
    <source>
        <dbReference type="Proteomes" id="UP001642484"/>
    </source>
</evidence>
<feature type="compositionally biased region" description="Basic and acidic residues" evidence="5">
    <location>
        <begin position="8"/>
        <end position="19"/>
    </location>
</feature>
<keyword evidence="4 6" id="KW-0472">Membrane</keyword>
<keyword evidence="2 6" id="KW-0812">Transmembrane</keyword>
<evidence type="ECO:0000256" key="6">
    <source>
        <dbReference type="SAM" id="Phobius"/>
    </source>
</evidence>
<reference evidence="8 9" key="1">
    <citation type="submission" date="2024-02" db="EMBL/GenBank/DDBJ databases">
        <authorList>
            <person name="Chen Y."/>
            <person name="Shah S."/>
            <person name="Dougan E. K."/>
            <person name="Thang M."/>
            <person name="Chan C."/>
        </authorList>
    </citation>
    <scope>NUCLEOTIDE SEQUENCE [LARGE SCALE GENOMIC DNA]</scope>
</reference>